<dbReference type="Ensembl" id="ENSONIT00000086242.1">
    <property type="protein sequence ID" value="ENSONIP00000034682.1"/>
    <property type="gene ID" value="ENSONIG00000011676.2"/>
</dbReference>
<dbReference type="GO" id="GO:0005634">
    <property type="term" value="C:nucleus"/>
    <property type="evidence" value="ECO:0007669"/>
    <property type="project" value="UniProtKB-SubCell"/>
</dbReference>
<evidence type="ECO:0000256" key="5">
    <source>
        <dbReference type="ARBA" id="ARBA00022737"/>
    </source>
</evidence>
<evidence type="ECO:0000256" key="4">
    <source>
        <dbReference type="ARBA" id="ARBA00022553"/>
    </source>
</evidence>
<dbReference type="GO" id="GO:0030008">
    <property type="term" value="C:TRAPP complex"/>
    <property type="evidence" value="ECO:0007669"/>
    <property type="project" value="TreeGrafter"/>
</dbReference>
<keyword evidence="6 13" id="KW-0802">TPR repeat</keyword>
<dbReference type="GO" id="GO:0005794">
    <property type="term" value="C:Golgi apparatus"/>
    <property type="evidence" value="ECO:0007669"/>
    <property type="project" value="TreeGrafter"/>
</dbReference>
<comment type="subunit">
    <text evidence="10">Component of the multisubunit TRAPP (transport protein particle) complex, which includes at least TRAPPC2, TRAPPC2L, TRAPPC3, TRAPPC3L, TRAPPC4, TRAPPC5, TRAPPC8, TRAPPC9, TRAPPC10, TRAPPC11 and TRAPPC12. Interacts with CENPE.</text>
</comment>
<dbReference type="Proteomes" id="UP000005207">
    <property type="component" value="Linkage group LG19"/>
</dbReference>
<feature type="compositionally biased region" description="Acidic residues" evidence="14">
    <location>
        <begin position="107"/>
        <end position="122"/>
    </location>
</feature>
<dbReference type="Gene3D" id="1.25.40.10">
    <property type="entry name" value="Tetratricopeptide repeat domain"/>
    <property type="match status" value="1"/>
</dbReference>
<evidence type="ECO:0000256" key="13">
    <source>
        <dbReference type="PROSITE-ProRule" id="PRU00339"/>
    </source>
</evidence>
<accession>A0A669BGY1</accession>
<feature type="repeat" description="TPR" evidence="13">
    <location>
        <begin position="568"/>
        <end position="601"/>
    </location>
</feature>
<feature type="region of interest" description="Disordered" evidence="14">
    <location>
        <begin position="274"/>
        <end position="316"/>
    </location>
</feature>
<dbReference type="GO" id="GO:0016192">
    <property type="term" value="P:vesicle-mediated transport"/>
    <property type="evidence" value="ECO:0007669"/>
    <property type="project" value="UniProtKB-KW"/>
</dbReference>
<protein>
    <recommendedName>
        <fullName evidence="11">Trafficking protein particle complex subunit 12</fullName>
    </recommendedName>
    <alternativeName>
        <fullName evidence="12">Tetratricopeptide repeat protein 15</fullName>
    </alternativeName>
</protein>
<dbReference type="GeneTree" id="ENSGT00390000002448"/>
<evidence type="ECO:0000256" key="8">
    <source>
        <dbReference type="ARBA" id="ARBA00023242"/>
    </source>
</evidence>
<keyword evidence="4" id="KW-0597">Phosphoprotein</keyword>
<feature type="compositionally biased region" description="Pro residues" evidence="14">
    <location>
        <begin position="295"/>
        <end position="305"/>
    </location>
</feature>
<dbReference type="InterPro" id="IPR011990">
    <property type="entry name" value="TPR-like_helical_dom_sf"/>
</dbReference>
<keyword evidence="16" id="KW-1185">Reference proteome</keyword>
<dbReference type="Pfam" id="PF14559">
    <property type="entry name" value="TPR_19"/>
    <property type="match status" value="1"/>
</dbReference>
<comment type="subcellular location">
    <subcellularLocation>
        <location evidence="2">Endoplasmic reticulum-Golgi intermediate compartment</location>
    </subcellularLocation>
    <subcellularLocation>
        <location evidence="1">Nucleus</location>
    </subcellularLocation>
</comment>
<keyword evidence="5" id="KW-0677">Repeat</keyword>
<dbReference type="PANTHER" id="PTHR21581">
    <property type="entry name" value="D-ALANYL-D-ALANINE CARBOXYPEPTIDASE"/>
    <property type="match status" value="1"/>
</dbReference>
<dbReference type="SUPFAM" id="SSF48452">
    <property type="entry name" value="TPR-like"/>
    <property type="match status" value="1"/>
</dbReference>
<dbReference type="PANTHER" id="PTHR21581:SF6">
    <property type="entry name" value="TRAFFICKING PROTEIN PARTICLE COMPLEX SUBUNIT 12"/>
    <property type="match status" value="1"/>
</dbReference>
<organism evidence="15 16">
    <name type="scientific">Oreochromis niloticus</name>
    <name type="common">Nile tilapia</name>
    <name type="synonym">Tilapia nilotica</name>
    <dbReference type="NCBI Taxonomy" id="8128"/>
    <lineage>
        <taxon>Eukaryota</taxon>
        <taxon>Metazoa</taxon>
        <taxon>Chordata</taxon>
        <taxon>Craniata</taxon>
        <taxon>Vertebrata</taxon>
        <taxon>Euteleostomi</taxon>
        <taxon>Actinopterygii</taxon>
        <taxon>Neopterygii</taxon>
        <taxon>Teleostei</taxon>
        <taxon>Neoteleostei</taxon>
        <taxon>Acanthomorphata</taxon>
        <taxon>Ovalentaria</taxon>
        <taxon>Cichlomorphae</taxon>
        <taxon>Cichliformes</taxon>
        <taxon>Cichlidae</taxon>
        <taxon>African cichlids</taxon>
        <taxon>Pseudocrenilabrinae</taxon>
        <taxon>Oreochromini</taxon>
        <taxon>Oreochromis</taxon>
    </lineage>
</organism>
<sequence length="759" mass="82844">MDSGEAHAQRPVTLDIAVEDVNQEVSAPAPSEATIGQTPPTDGGLPQEDSIDLGRDFATPQDDSSATPSESLMDKLNDQMMESVMISDSPNNSEEDDVVPIDSLLDGGEEEENVAEGNQEEQSEIRQNTTEIKVSVEEQEEGGLQEKPEELATSAVSPGEVKSPSDSRSEEAAPEIARATKPKDEPVPVCTIFSQGTQPKSLVPDGFQPTLIKSPSFSMGGGEDVVTPNKMGGPLVCQPSPSLSKFFTDNGQTNPASDFFDSFTAPSSFISVSNPNAEIPPGSAHAPDSAFAPAEPSPKLQPPTPQTASAPGSLFSGSDDPFATALSLNEADRRHDAWLPCEETRKVLISVATQQYGPAYLESSRLTMPGLKFDNLQGDAVKDLMLRFLGEAAAAKRQVLTANSVDQSFNGLKQLISSKNWRAAVDLTARMLTAHGQGYGKAGQPTSHTTDSLQLWFVRLALLTKLGLFQNAELEFEPFGNLDQPDLYYEYYPTVYPGRKGMDTHTHTHTPQYLAKPQEALDRLHHLKTVCLTILENLETGSAEDGSMITLTQENRQASLKLWRSRLSRVMYSMANCLLLMKDYVLAVDTYQSIIQYEPQQRAQLLSGIGRIFLQIGDVKTAERFFQDVEKSGQVKGSQQALATCVLMNRAFVHLSQNNYAEAHASFIEVLKIDPKNPVANNNAAVCLLYLGRLKESLGQLEGLVQQDPTQYLHESVLFNLTTMYELESSRSTQKKQALLEAVACREGDSFNTQCLKLV</sequence>
<evidence type="ECO:0000313" key="16">
    <source>
        <dbReference type="Proteomes" id="UP000005207"/>
    </source>
</evidence>
<feature type="repeat" description="TPR" evidence="13">
    <location>
        <begin position="644"/>
        <end position="677"/>
    </location>
</feature>
<reference evidence="16" key="1">
    <citation type="submission" date="2012-01" db="EMBL/GenBank/DDBJ databases">
        <title>The Genome Sequence of Oreochromis niloticus (Nile Tilapia).</title>
        <authorList>
            <consortium name="Broad Institute Genome Assembly Team"/>
            <consortium name="Broad Institute Sequencing Platform"/>
            <person name="Di Palma F."/>
            <person name="Johnson J."/>
            <person name="Lander E.S."/>
            <person name="Lindblad-Toh K."/>
        </authorList>
    </citation>
    <scope>NUCLEOTIDE SEQUENCE [LARGE SCALE GENOMIC DNA]</scope>
</reference>
<evidence type="ECO:0000256" key="2">
    <source>
        <dbReference type="ARBA" id="ARBA00004399"/>
    </source>
</evidence>
<dbReference type="PROSITE" id="PS50005">
    <property type="entry name" value="TPR"/>
    <property type="match status" value="2"/>
</dbReference>
<dbReference type="FunFam" id="1.25.40.10:FF:000170">
    <property type="entry name" value="Trafficking protein particle complex subunit 12"/>
    <property type="match status" value="1"/>
</dbReference>
<feature type="compositionally biased region" description="Polar residues" evidence="14">
    <location>
        <begin position="61"/>
        <end position="70"/>
    </location>
</feature>
<reference evidence="15" key="3">
    <citation type="submission" date="2025-09" db="UniProtKB">
        <authorList>
            <consortium name="Ensembl"/>
        </authorList>
    </citation>
    <scope>IDENTIFICATION</scope>
</reference>
<proteinExistence type="predicted"/>
<gene>
    <name evidence="15" type="primary">TRAPPC12</name>
    <name evidence="15" type="synonym">trappc12</name>
</gene>
<evidence type="ECO:0000256" key="6">
    <source>
        <dbReference type="ARBA" id="ARBA00022803"/>
    </source>
</evidence>
<evidence type="ECO:0000256" key="11">
    <source>
        <dbReference type="ARBA" id="ARBA00074587"/>
    </source>
</evidence>
<evidence type="ECO:0000256" key="3">
    <source>
        <dbReference type="ARBA" id="ARBA00022448"/>
    </source>
</evidence>
<dbReference type="InterPro" id="IPR019734">
    <property type="entry name" value="TPR_rpt"/>
</dbReference>
<evidence type="ECO:0000256" key="1">
    <source>
        <dbReference type="ARBA" id="ARBA00004123"/>
    </source>
</evidence>
<dbReference type="SMART" id="SM00028">
    <property type="entry name" value="TPR"/>
    <property type="match status" value="4"/>
</dbReference>
<dbReference type="Pfam" id="PF13174">
    <property type="entry name" value="TPR_6"/>
    <property type="match status" value="1"/>
</dbReference>
<dbReference type="GO" id="GO:0005793">
    <property type="term" value="C:endoplasmic reticulum-Golgi intermediate compartment"/>
    <property type="evidence" value="ECO:0007669"/>
    <property type="project" value="UniProtKB-SubCell"/>
</dbReference>
<dbReference type="AlphaFoldDB" id="A0A669BGY1"/>
<comment type="function">
    <text evidence="9">Component of the TRAPP complex, which is involved in endoplasmic reticulum to Golgi apparatus trafficking at a very early stage. Also plays a role in chromosome congression, kinetochore assembly and stability and controls the recruitment of CENPE to the kinetochores.</text>
</comment>
<evidence type="ECO:0000256" key="12">
    <source>
        <dbReference type="ARBA" id="ARBA00081147"/>
    </source>
</evidence>
<evidence type="ECO:0000256" key="9">
    <source>
        <dbReference type="ARBA" id="ARBA00058339"/>
    </source>
</evidence>
<evidence type="ECO:0000313" key="15">
    <source>
        <dbReference type="Ensembl" id="ENSONIP00000034682.1"/>
    </source>
</evidence>
<keyword evidence="3" id="KW-0813">Transport</keyword>
<evidence type="ECO:0000256" key="14">
    <source>
        <dbReference type="SAM" id="MobiDB-lite"/>
    </source>
</evidence>
<keyword evidence="8" id="KW-0539">Nucleus</keyword>
<evidence type="ECO:0000256" key="7">
    <source>
        <dbReference type="ARBA" id="ARBA00022892"/>
    </source>
</evidence>
<name>A0A669BGY1_ORENI</name>
<reference evidence="15" key="2">
    <citation type="submission" date="2025-08" db="UniProtKB">
        <authorList>
            <consortium name="Ensembl"/>
        </authorList>
    </citation>
    <scope>IDENTIFICATION</scope>
</reference>
<keyword evidence="7" id="KW-0931">ER-Golgi transport</keyword>
<feature type="region of interest" description="Disordered" evidence="14">
    <location>
        <begin position="1"/>
        <end position="237"/>
    </location>
</feature>
<evidence type="ECO:0000256" key="10">
    <source>
        <dbReference type="ARBA" id="ARBA00066258"/>
    </source>
</evidence>